<feature type="region of interest" description="Disordered" evidence="1">
    <location>
        <begin position="36"/>
        <end position="69"/>
    </location>
</feature>
<comment type="caution">
    <text evidence="3">The sequence shown here is derived from an EMBL/GenBank/DDBJ whole genome shotgun (WGS) entry which is preliminary data.</text>
</comment>
<evidence type="ECO:0000256" key="1">
    <source>
        <dbReference type="SAM" id="MobiDB-lite"/>
    </source>
</evidence>
<protein>
    <submittedName>
        <fullName evidence="3">Uncharacterized protein</fullName>
    </submittedName>
</protein>
<dbReference type="Proteomes" id="UP001601442">
    <property type="component" value="Unassembled WGS sequence"/>
</dbReference>
<dbReference type="RefSeq" id="WP_195023474.1">
    <property type="nucleotide sequence ID" value="NZ_JBIAMT010000010.1"/>
</dbReference>
<feature type="signal peptide" evidence="2">
    <location>
        <begin position="1"/>
        <end position="34"/>
    </location>
</feature>
<sequence>MAIEIERKCEMRKITTTTALLLSLLAGAAGVANADSGMTAPSRTQAASDQAQPVAGPDEGGATTPAPSDPGTEYLNAFTAITGAFAGDATVGRVIGTAAGVAVGCPLGALTGGTLTMAAPVLTPVGIVGGCVLGAGALGFVGGTVGSIISGSPALAAAVGQQYNSLHSKGLIAGQISNHDADSE</sequence>
<feature type="chain" id="PRO_5046874044" evidence="2">
    <location>
        <begin position="35"/>
        <end position="184"/>
    </location>
</feature>
<dbReference type="EMBL" id="JBIAMT010000010">
    <property type="protein sequence ID" value="MFF0501612.1"/>
    <property type="molecule type" value="Genomic_DNA"/>
</dbReference>
<proteinExistence type="predicted"/>
<name>A0ABW6PEU0_9NOCA</name>
<gene>
    <name evidence="3" type="ORF">ACFYU5_34820</name>
</gene>
<feature type="compositionally biased region" description="Polar residues" evidence="1">
    <location>
        <begin position="39"/>
        <end position="51"/>
    </location>
</feature>
<keyword evidence="4" id="KW-1185">Reference proteome</keyword>
<reference evidence="3 4" key="1">
    <citation type="submission" date="2024-10" db="EMBL/GenBank/DDBJ databases">
        <title>The Natural Products Discovery Center: Release of the First 8490 Sequenced Strains for Exploring Actinobacteria Biosynthetic Diversity.</title>
        <authorList>
            <person name="Kalkreuter E."/>
            <person name="Kautsar S.A."/>
            <person name="Yang D."/>
            <person name="Bader C.D."/>
            <person name="Teijaro C.N."/>
            <person name="Fluegel L."/>
            <person name="Davis C.M."/>
            <person name="Simpson J.R."/>
            <person name="Lauterbach L."/>
            <person name="Steele A.D."/>
            <person name="Gui C."/>
            <person name="Meng S."/>
            <person name="Li G."/>
            <person name="Viehrig K."/>
            <person name="Ye F."/>
            <person name="Su P."/>
            <person name="Kiefer A.F."/>
            <person name="Nichols A."/>
            <person name="Cepeda A.J."/>
            <person name="Yan W."/>
            <person name="Fan B."/>
            <person name="Jiang Y."/>
            <person name="Adhikari A."/>
            <person name="Zheng C.-J."/>
            <person name="Schuster L."/>
            <person name="Cowan T.M."/>
            <person name="Smanski M.J."/>
            <person name="Chevrette M.G."/>
            <person name="De Carvalho L.P.S."/>
            <person name="Shen B."/>
        </authorList>
    </citation>
    <scope>NUCLEOTIDE SEQUENCE [LARGE SCALE GENOMIC DNA]</scope>
    <source>
        <strain evidence="3 4">NPDC004119</strain>
    </source>
</reference>
<organism evidence="3 4">
    <name type="scientific">Nocardia aobensis</name>
    <dbReference type="NCBI Taxonomy" id="257277"/>
    <lineage>
        <taxon>Bacteria</taxon>
        <taxon>Bacillati</taxon>
        <taxon>Actinomycetota</taxon>
        <taxon>Actinomycetes</taxon>
        <taxon>Mycobacteriales</taxon>
        <taxon>Nocardiaceae</taxon>
        <taxon>Nocardia</taxon>
    </lineage>
</organism>
<evidence type="ECO:0000256" key="2">
    <source>
        <dbReference type="SAM" id="SignalP"/>
    </source>
</evidence>
<keyword evidence="2" id="KW-0732">Signal</keyword>
<evidence type="ECO:0000313" key="4">
    <source>
        <dbReference type="Proteomes" id="UP001601442"/>
    </source>
</evidence>
<evidence type="ECO:0000313" key="3">
    <source>
        <dbReference type="EMBL" id="MFF0501612.1"/>
    </source>
</evidence>
<accession>A0ABW6PEU0</accession>